<protein>
    <recommendedName>
        <fullName evidence="8">Polysaccharide chain length determinant N-terminal domain-containing protein</fullName>
    </recommendedName>
</protein>
<dbReference type="EMBL" id="CAJEWE010000006">
    <property type="protein sequence ID" value="CAD2072704.1"/>
    <property type="molecule type" value="Genomic_DNA"/>
</dbReference>
<dbReference type="PANTHER" id="PTHR32309">
    <property type="entry name" value="TYROSINE-PROTEIN KINASE"/>
    <property type="match status" value="1"/>
</dbReference>
<evidence type="ECO:0000313" key="10">
    <source>
        <dbReference type="Proteomes" id="UP000521032"/>
    </source>
</evidence>
<dbReference type="RefSeq" id="WP_186085208.1">
    <property type="nucleotide sequence ID" value="NZ_BMDB01000001.1"/>
</dbReference>
<sequence>MESLFNIDKGKQLIKRNIKRLVFLPLSFLVVALILTFLFINPKQEVTSQILITDTKNGDLDMEERVKAHLQIVSTYTEIIKSPRILNEVNERLGNQYDTDKLRKDITVSSRTDSNILNITVKQKSEDEAKEIANTIAETFTEEVNDIVDMAPVEILSEAERLGEKKNANLLKNGILGLVFGFIFAVVLMLLQDMVSKRINSIHDLDFLQDKHTHIREITDTNDIERLRAELTVMHEKRKAQTVVIASPNDTSHVATLSKALERSLITEEYTTTCHIKSVHSGELAHLREMNDFIFLPVNNSEEVADFPIVLEAADIVLLVIDKKDNEKQSIIKTVNTIKQYGTLDFILLQSDKKGGDIK</sequence>
<keyword evidence="4 7" id="KW-0812">Transmembrane</keyword>
<accession>A0A6V7R6M6</accession>
<evidence type="ECO:0000256" key="1">
    <source>
        <dbReference type="ARBA" id="ARBA00004651"/>
    </source>
</evidence>
<proteinExistence type="inferred from homology"/>
<name>A0A6V7R6M6_9BACL</name>
<dbReference type="GO" id="GO:0004713">
    <property type="term" value="F:protein tyrosine kinase activity"/>
    <property type="evidence" value="ECO:0007669"/>
    <property type="project" value="TreeGrafter"/>
</dbReference>
<dbReference type="PANTHER" id="PTHR32309:SF13">
    <property type="entry name" value="FERRIC ENTEROBACTIN TRANSPORT PROTEIN FEPE"/>
    <property type="match status" value="1"/>
</dbReference>
<dbReference type="GO" id="GO:0005886">
    <property type="term" value="C:plasma membrane"/>
    <property type="evidence" value="ECO:0007669"/>
    <property type="project" value="UniProtKB-SubCell"/>
</dbReference>
<evidence type="ECO:0000259" key="8">
    <source>
        <dbReference type="Pfam" id="PF02706"/>
    </source>
</evidence>
<dbReference type="InterPro" id="IPR050445">
    <property type="entry name" value="Bact_polysacc_biosynth/exp"/>
</dbReference>
<comment type="similarity">
    <text evidence="2">Belongs to the CpsC/CapA family.</text>
</comment>
<evidence type="ECO:0000313" key="9">
    <source>
        <dbReference type="EMBL" id="CAD2072704.1"/>
    </source>
</evidence>
<gene>
    <name evidence="9" type="ORF">JEOSCH030_00380</name>
</gene>
<evidence type="ECO:0000256" key="4">
    <source>
        <dbReference type="ARBA" id="ARBA00022692"/>
    </source>
</evidence>
<evidence type="ECO:0000256" key="5">
    <source>
        <dbReference type="ARBA" id="ARBA00022989"/>
    </source>
</evidence>
<feature type="transmembrane region" description="Helical" evidence="7">
    <location>
        <begin position="174"/>
        <end position="191"/>
    </location>
</feature>
<dbReference type="InterPro" id="IPR003856">
    <property type="entry name" value="LPS_length_determ_N"/>
</dbReference>
<dbReference type="Proteomes" id="UP000521032">
    <property type="component" value="Unassembled WGS sequence"/>
</dbReference>
<evidence type="ECO:0000256" key="7">
    <source>
        <dbReference type="SAM" id="Phobius"/>
    </source>
</evidence>
<keyword evidence="10" id="KW-1185">Reference proteome</keyword>
<reference evidence="9 10" key="1">
    <citation type="submission" date="2020-07" db="EMBL/GenBank/DDBJ databases">
        <authorList>
            <person name="Criscuolo A."/>
        </authorList>
    </citation>
    <scope>NUCLEOTIDE SEQUENCE [LARGE SCALE GENOMIC DNA]</scope>
    <source>
        <strain evidence="10">CIP 111030</strain>
    </source>
</reference>
<feature type="transmembrane region" description="Helical" evidence="7">
    <location>
        <begin position="21"/>
        <end position="40"/>
    </location>
</feature>
<organism evidence="9 10">
    <name type="scientific">Phocicoccus schoeneichii</name>
    <dbReference type="NCBI Taxonomy" id="1812261"/>
    <lineage>
        <taxon>Bacteria</taxon>
        <taxon>Bacillati</taxon>
        <taxon>Bacillota</taxon>
        <taxon>Bacilli</taxon>
        <taxon>Bacillales</taxon>
        <taxon>Salinicoccaceae</taxon>
        <taxon>Phocicoccus</taxon>
    </lineage>
</organism>
<evidence type="ECO:0000256" key="6">
    <source>
        <dbReference type="ARBA" id="ARBA00023136"/>
    </source>
</evidence>
<evidence type="ECO:0000256" key="3">
    <source>
        <dbReference type="ARBA" id="ARBA00022475"/>
    </source>
</evidence>
<keyword evidence="6 7" id="KW-0472">Membrane</keyword>
<keyword evidence="3" id="KW-1003">Cell membrane</keyword>
<keyword evidence="5 7" id="KW-1133">Transmembrane helix</keyword>
<dbReference type="Pfam" id="PF02706">
    <property type="entry name" value="Wzz"/>
    <property type="match status" value="1"/>
</dbReference>
<evidence type="ECO:0000256" key="2">
    <source>
        <dbReference type="ARBA" id="ARBA00006683"/>
    </source>
</evidence>
<dbReference type="AlphaFoldDB" id="A0A6V7R6M6"/>
<feature type="domain" description="Polysaccharide chain length determinant N-terminal" evidence="8">
    <location>
        <begin position="14"/>
        <end position="90"/>
    </location>
</feature>
<comment type="caution">
    <text evidence="9">The sequence shown here is derived from an EMBL/GenBank/DDBJ whole genome shotgun (WGS) entry which is preliminary data.</text>
</comment>
<comment type="subcellular location">
    <subcellularLocation>
        <location evidence="1">Cell membrane</location>
        <topology evidence="1">Multi-pass membrane protein</topology>
    </subcellularLocation>
</comment>